<feature type="chain" id="PRO_5039291517" evidence="1">
    <location>
        <begin position="25"/>
        <end position="136"/>
    </location>
</feature>
<evidence type="ECO:0000313" key="3">
    <source>
        <dbReference type="Proteomes" id="UP000616595"/>
    </source>
</evidence>
<dbReference type="RefSeq" id="WP_148567237.1">
    <property type="nucleotide sequence ID" value="NZ_RXYA01000008.1"/>
</dbReference>
<feature type="signal peptide" evidence="1">
    <location>
        <begin position="1"/>
        <end position="24"/>
    </location>
</feature>
<gene>
    <name evidence="2" type="ORF">GH810_11660</name>
</gene>
<dbReference type="AlphaFoldDB" id="A0A923HYJ9"/>
<dbReference type="EMBL" id="WJBD01000013">
    <property type="protein sequence ID" value="MBC3888969.1"/>
    <property type="molecule type" value="Genomic_DNA"/>
</dbReference>
<reference evidence="2" key="1">
    <citation type="submission" date="2019-10" db="EMBL/GenBank/DDBJ databases">
        <authorList>
            <person name="Ross D.E."/>
            <person name="Gulliver D."/>
        </authorList>
    </citation>
    <scope>NUCLEOTIDE SEQUENCE</scope>
    <source>
        <strain evidence="2">DER-2019</strain>
    </source>
</reference>
<comment type="caution">
    <text evidence="2">The sequence shown here is derived from an EMBL/GenBank/DDBJ whole genome shotgun (WGS) entry which is preliminary data.</text>
</comment>
<proteinExistence type="predicted"/>
<reference evidence="2" key="2">
    <citation type="submission" date="2020-10" db="EMBL/GenBank/DDBJ databases">
        <title>Comparative genomics of the Acetobacterium genus.</title>
        <authorList>
            <person name="Marshall C."/>
            <person name="May H."/>
            <person name="Norman S."/>
        </authorList>
    </citation>
    <scope>NUCLEOTIDE SEQUENCE</scope>
    <source>
        <strain evidence="2">DER-2019</strain>
    </source>
</reference>
<keyword evidence="1" id="KW-0732">Signal</keyword>
<organism evidence="2 3">
    <name type="scientific">Acetobacterium paludosum</name>
    <dbReference type="NCBI Taxonomy" id="52693"/>
    <lineage>
        <taxon>Bacteria</taxon>
        <taxon>Bacillati</taxon>
        <taxon>Bacillota</taxon>
        <taxon>Clostridia</taxon>
        <taxon>Eubacteriales</taxon>
        <taxon>Eubacteriaceae</taxon>
        <taxon>Acetobacterium</taxon>
    </lineage>
</organism>
<dbReference type="OrthoDB" id="1778570at2"/>
<name>A0A923HYJ9_9FIRM</name>
<dbReference type="PROSITE" id="PS51257">
    <property type="entry name" value="PROKAR_LIPOPROTEIN"/>
    <property type="match status" value="1"/>
</dbReference>
<accession>A0A923HYJ9</accession>
<keyword evidence="3" id="KW-1185">Reference proteome</keyword>
<dbReference type="Proteomes" id="UP000616595">
    <property type="component" value="Unassembled WGS sequence"/>
</dbReference>
<evidence type="ECO:0000313" key="2">
    <source>
        <dbReference type="EMBL" id="MBC3888969.1"/>
    </source>
</evidence>
<protein>
    <submittedName>
        <fullName evidence="2">Uncharacterized protein</fullName>
    </submittedName>
</protein>
<evidence type="ECO:0000256" key="1">
    <source>
        <dbReference type="SAM" id="SignalP"/>
    </source>
</evidence>
<sequence length="136" mass="14707">MKKKKIFSLLVVFALSVFIFTGCGGSSSTGSGSSSNQATTYSQDFTIVNDTGIEIYSIYVSPTGEKNWGDDILTTDTLPTGNSTDIVFDTDVQDQYWDLMIADSAGATVEWTNIDLFSVSEINLKIENGSPTATFK</sequence>